<comment type="caution">
    <text evidence="2">The sequence shown here is derived from an EMBL/GenBank/DDBJ whole genome shotgun (WGS) entry which is preliminary data.</text>
</comment>
<reference evidence="2" key="1">
    <citation type="journal article" date="2023" name="Science">
        <title>Genome structures resolve the early diversification of teleost fishes.</title>
        <authorList>
            <person name="Parey E."/>
            <person name="Louis A."/>
            <person name="Montfort J."/>
            <person name="Bouchez O."/>
            <person name="Roques C."/>
            <person name="Iampietro C."/>
            <person name="Lluch J."/>
            <person name="Castinel A."/>
            <person name="Donnadieu C."/>
            <person name="Desvignes T."/>
            <person name="Floi Bucao C."/>
            <person name="Jouanno E."/>
            <person name="Wen M."/>
            <person name="Mejri S."/>
            <person name="Dirks R."/>
            <person name="Jansen H."/>
            <person name="Henkel C."/>
            <person name="Chen W.J."/>
            <person name="Zahm M."/>
            <person name="Cabau C."/>
            <person name="Klopp C."/>
            <person name="Thompson A.W."/>
            <person name="Robinson-Rechavi M."/>
            <person name="Braasch I."/>
            <person name="Lecointre G."/>
            <person name="Bobe J."/>
            <person name="Postlethwait J.H."/>
            <person name="Berthelot C."/>
            <person name="Roest Crollius H."/>
            <person name="Guiguen Y."/>
        </authorList>
    </citation>
    <scope>NUCLEOTIDE SEQUENCE</scope>
    <source>
        <strain evidence="2">WJC10195</strain>
    </source>
</reference>
<dbReference type="Proteomes" id="UP001152622">
    <property type="component" value="Chromosome 12"/>
</dbReference>
<feature type="compositionally biased region" description="Low complexity" evidence="1">
    <location>
        <begin position="122"/>
        <end position="131"/>
    </location>
</feature>
<dbReference type="AlphaFoldDB" id="A0A9Q1EV73"/>
<evidence type="ECO:0000256" key="1">
    <source>
        <dbReference type="SAM" id="MobiDB-lite"/>
    </source>
</evidence>
<proteinExistence type="predicted"/>
<dbReference type="OrthoDB" id="8936510at2759"/>
<dbReference type="EMBL" id="JAINUF010000012">
    <property type="protein sequence ID" value="KAJ8345645.1"/>
    <property type="molecule type" value="Genomic_DNA"/>
</dbReference>
<protein>
    <recommendedName>
        <fullName evidence="4">Transmembrane protein 92</fullName>
    </recommendedName>
</protein>
<keyword evidence="3" id="KW-1185">Reference proteome</keyword>
<name>A0A9Q1EV73_SYNKA</name>
<feature type="compositionally biased region" description="Pro residues" evidence="1">
    <location>
        <begin position="110"/>
        <end position="121"/>
    </location>
</feature>
<accession>A0A9Q1EV73</accession>
<feature type="region of interest" description="Disordered" evidence="1">
    <location>
        <begin position="83"/>
        <end position="131"/>
    </location>
</feature>
<gene>
    <name evidence="2" type="ORF">SKAU_G00298380</name>
</gene>
<sequence length="131" mass="14710">MAIDMFPFLEIFMPFVGLGITILCCTSLCKACHNAQEEMRRERTDTPSIFVIPFPPAEDRTHNPPRYSMTDFSSLPPPYAEVERKPELFPHPEGVPPPYTEVSLPLASTAPPPPTPPPLPRATPFRRMSYA</sequence>
<evidence type="ECO:0008006" key="4">
    <source>
        <dbReference type="Google" id="ProtNLM"/>
    </source>
</evidence>
<organism evidence="2 3">
    <name type="scientific">Synaphobranchus kaupii</name>
    <name type="common">Kaup's arrowtooth eel</name>
    <dbReference type="NCBI Taxonomy" id="118154"/>
    <lineage>
        <taxon>Eukaryota</taxon>
        <taxon>Metazoa</taxon>
        <taxon>Chordata</taxon>
        <taxon>Craniata</taxon>
        <taxon>Vertebrata</taxon>
        <taxon>Euteleostomi</taxon>
        <taxon>Actinopterygii</taxon>
        <taxon>Neopterygii</taxon>
        <taxon>Teleostei</taxon>
        <taxon>Anguilliformes</taxon>
        <taxon>Synaphobranchidae</taxon>
        <taxon>Synaphobranchus</taxon>
    </lineage>
</organism>
<evidence type="ECO:0000313" key="3">
    <source>
        <dbReference type="Proteomes" id="UP001152622"/>
    </source>
</evidence>
<feature type="region of interest" description="Disordered" evidence="1">
    <location>
        <begin position="38"/>
        <end position="70"/>
    </location>
</feature>
<evidence type="ECO:0000313" key="2">
    <source>
        <dbReference type="EMBL" id="KAJ8345645.1"/>
    </source>
</evidence>